<feature type="region of interest" description="Disordered" evidence="4">
    <location>
        <begin position="99"/>
        <end position="133"/>
    </location>
</feature>
<feature type="compositionally biased region" description="Polar residues" evidence="4">
    <location>
        <begin position="223"/>
        <end position="237"/>
    </location>
</feature>
<dbReference type="RefSeq" id="XP_066930565.1">
    <property type="nucleotide sequence ID" value="XM_067074464.1"/>
</dbReference>
<dbReference type="PROSITE" id="PS50061">
    <property type="entry name" value="ETS_DOMAIN_3"/>
    <property type="match status" value="1"/>
</dbReference>
<dbReference type="InterPro" id="IPR036390">
    <property type="entry name" value="WH_DNA-bd_sf"/>
</dbReference>
<feature type="compositionally biased region" description="Polar residues" evidence="4">
    <location>
        <begin position="244"/>
        <end position="279"/>
    </location>
</feature>
<organism evidence="6 7">
    <name type="scientific">Clytia hemisphaerica</name>
    <dbReference type="NCBI Taxonomy" id="252671"/>
    <lineage>
        <taxon>Eukaryota</taxon>
        <taxon>Metazoa</taxon>
        <taxon>Cnidaria</taxon>
        <taxon>Hydrozoa</taxon>
        <taxon>Hydroidolina</taxon>
        <taxon>Leptothecata</taxon>
        <taxon>Obeliida</taxon>
        <taxon>Clytiidae</taxon>
        <taxon>Clytia</taxon>
    </lineage>
</organism>
<dbReference type="Gene3D" id="1.10.10.10">
    <property type="entry name" value="Winged helix-like DNA-binding domain superfamily/Winged helix DNA-binding domain"/>
    <property type="match status" value="1"/>
</dbReference>
<dbReference type="GO" id="GO:0043565">
    <property type="term" value="F:sequence-specific DNA binding"/>
    <property type="evidence" value="ECO:0007669"/>
    <property type="project" value="InterPro"/>
</dbReference>
<protein>
    <recommendedName>
        <fullName evidence="5">ETS domain-containing protein</fullName>
    </recommendedName>
</protein>
<dbReference type="GO" id="GO:0000981">
    <property type="term" value="F:DNA-binding transcription factor activity, RNA polymerase II-specific"/>
    <property type="evidence" value="ECO:0007669"/>
    <property type="project" value="TreeGrafter"/>
</dbReference>
<accession>A0A7M5WMV6</accession>
<evidence type="ECO:0000313" key="7">
    <source>
        <dbReference type="Proteomes" id="UP000594262"/>
    </source>
</evidence>
<evidence type="ECO:0000256" key="1">
    <source>
        <dbReference type="ARBA" id="ARBA00005562"/>
    </source>
</evidence>
<evidence type="ECO:0000256" key="4">
    <source>
        <dbReference type="SAM" id="MobiDB-lite"/>
    </source>
</evidence>
<dbReference type="InterPro" id="IPR046328">
    <property type="entry name" value="ETS_fam"/>
</dbReference>
<sequence length="473" mass="53707">MNSGHTEDNTDKKKMLSVQRPSSATHCACCTNHDGGYTNASHSLTSPFSRSPTSSGSAIRFIRQQSFDQPPHQKGPTKTKIFTPNINLRDLFLSEGTFSNSSSQLISNNRKRKSTEENQQLSHSPKTTEPPPLFKSRLTDHLANGFNALESSNSLLKNTPTTKYYKYQQPTTTLSIVKPKHHNPGQLIRIQHFEESHKEKIEKFPMTRSSPGPSGFNYELKQEPSQNLPYDIQSTNIKYERRSPNMQSPFERTNSPYRYPSPHNSQRASPNLQSSTTILTSPPPLVRTTPPPSMPPHTTPYVGGASNVASVRYRSFKQPNSFDSTSASIDSSLSGSDEEENDSMVLMKPRPTPSRVVERAKYERTKYERTIKLYKFLIDLLEDQHPCVMWIDRKIGIFKITDSEQLAQLWGEVKLNASMTYEKLARSFRHYYKKGILDSGETVISPVSKNGKRKLYYKFSAVTLKRFLDIDPE</sequence>
<feature type="compositionally biased region" description="Pro residues" evidence="4">
    <location>
        <begin position="281"/>
        <end position="298"/>
    </location>
</feature>
<evidence type="ECO:0000256" key="2">
    <source>
        <dbReference type="ARBA" id="ARBA00023125"/>
    </source>
</evidence>
<dbReference type="AlphaFoldDB" id="A0A7M5WMV6"/>
<dbReference type="PANTHER" id="PTHR11849">
    <property type="entry name" value="ETS"/>
    <property type="match status" value="1"/>
</dbReference>
<dbReference type="Proteomes" id="UP000594262">
    <property type="component" value="Unplaced"/>
</dbReference>
<feature type="region of interest" description="Disordered" evidence="4">
    <location>
        <begin position="320"/>
        <end position="349"/>
    </location>
</feature>
<reference evidence="6" key="1">
    <citation type="submission" date="2021-01" db="UniProtKB">
        <authorList>
            <consortium name="EnsemblMetazoa"/>
        </authorList>
    </citation>
    <scope>IDENTIFICATION</scope>
</reference>
<comment type="similarity">
    <text evidence="1 3">Belongs to the ETS family.</text>
</comment>
<dbReference type="EnsemblMetazoa" id="CLYHEMT012280.1">
    <property type="protein sequence ID" value="CLYHEMP012280.1"/>
    <property type="gene ID" value="CLYHEMG012280"/>
</dbReference>
<feature type="region of interest" description="Disordered" evidence="4">
    <location>
        <begin position="205"/>
        <end position="303"/>
    </location>
</feature>
<dbReference type="PRINTS" id="PR00454">
    <property type="entry name" value="ETSDOMAIN"/>
</dbReference>
<comment type="subcellular location">
    <subcellularLocation>
        <location evidence="3">Nucleus</location>
    </subcellularLocation>
</comment>
<dbReference type="GO" id="GO:0030154">
    <property type="term" value="P:cell differentiation"/>
    <property type="evidence" value="ECO:0007669"/>
    <property type="project" value="TreeGrafter"/>
</dbReference>
<feature type="compositionally biased region" description="Low complexity" evidence="4">
    <location>
        <begin position="321"/>
        <end position="335"/>
    </location>
</feature>
<dbReference type="Pfam" id="PF00178">
    <property type="entry name" value="Ets"/>
    <property type="match status" value="1"/>
</dbReference>
<dbReference type="SMART" id="SM00413">
    <property type="entry name" value="ETS"/>
    <property type="match status" value="1"/>
</dbReference>
<dbReference type="InterPro" id="IPR000418">
    <property type="entry name" value="Ets_dom"/>
</dbReference>
<dbReference type="InterPro" id="IPR036388">
    <property type="entry name" value="WH-like_DNA-bd_sf"/>
</dbReference>
<dbReference type="SUPFAM" id="SSF46785">
    <property type="entry name" value="Winged helix' DNA-binding domain"/>
    <property type="match status" value="1"/>
</dbReference>
<evidence type="ECO:0000256" key="3">
    <source>
        <dbReference type="RuleBase" id="RU004019"/>
    </source>
</evidence>
<evidence type="ECO:0000259" key="5">
    <source>
        <dbReference type="PROSITE" id="PS50061"/>
    </source>
</evidence>
<keyword evidence="2 3" id="KW-0238">DNA-binding</keyword>
<proteinExistence type="inferred from homology"/>
<feature type="domain" description="ETS" evidence="5">
    <location>
        <begin position="371"/>
        <end position="437"/>
    </location>
</feature>
<keyword evidence="7" id="KW-1185">Reference proteome</keyword>
<keyword evidence="3" id="KW-0539">Nucleus</keyword>
<feature type="compositionally biased region" description="Polar residues" evidence="4">
    <location>
        <begin position="117"/>
        <end position="127"/>
    </location>
</feature>
<dbReference type="PANTHER" id="PTHR11849:SF182">
    <property type="entry name" value="SAM POINTED DOMAIN-CONTAINING ETS TRANSCRIPTION FACTOR"/>
    <property type="match status" value="1"/>
</dbReference>
<dbReference type="OrthoDB" id="8196042at2759"/>
<feature type="compositionally biased region" description="Polar residues" evidence="4">
    <location>
        <begin position="99"/>
        <end position="108"/>
    </location>
</feature>
<dbReference type="GeneID" id="136818107"/>
<evidence type="ECO:0000313" key="6">
    <source>
        <dbReference type="EnsemblMetazoa" id="CLYHEMP012280.1"/>
    </source>
</evidence>
<name>A0A7M5WMV6_9CNID</name>
<dbReference type="GO" id="GO:0005634">
    <property type="term" value="C:nucleus"/>
    <property type="evidence" value="ECO:0007669"/>
    <property type="project" value="UniProtKB-SubCell"/>
</dbReference>